<organism evidence="1">
    <name type="scientific">marine metagenome</name>
    <dbReference type="NCBI Taxonomy" id="408172"/>
    <lineage>
        <taxon>unclassified sequences</taxon>
        <taxon>metagenomes</taxon>
        <taxon>ecological metagenomes</taxon>
    </lineage>
</organism>
<protein>
    <submittedName>
        <fullName evidence="1">Uncharacterized protein</fullName>
    </submittedName>
</protein>
<name>A0A383C338_9ZZZZ</name>
<dbReference type="AlphaFoldDB" id="A0A383C338"/>
<reference evidence="1" key="1">
    <citation type="submission" date="2018-05" db="EMBL/GenBank/DDBJ databases">
        <authorList>
            <person name="Lanie J.A."/>
            <person name="Ng W.-L."/>
            <person name="Kazmierczak K.M."/>
            <person name="Andrzejewski T.M."/>
            <person name="Davidsen T.M."/>
            <person name="Wayne K.J."/>
            <person name="Tettelin H."/>
            <person name="Glass J.I."/>
            <person name="Rusch D."/>
            <person name="Podicherti R."/>
            <person name="Tsui H.-C.T."/>
            <person name="Winkler M.E."/>
        </authorList>
    </citation>
    <scope>NUCLEOTIDE SEQUENCE</scope>
</reference>
<sequence>MGMKRLILFKAGSVNLWVASRIAKTNLFCVFKTLKATNQLRMAFIIIIQRYI</sequence>
<dbReference type="EMBL" id="UINC01205608">
    <property type="protein sequence ID" value="SVE26856.1"/>
    <property type="molecule type" value="Genomic_DNA"/>
</dbReference>
<evidence type="ECO:0000313" key="1">
    <source>
        <dbReference type="EMBL" id="SVE26856.1"/>
    </source>
</evidence>
<proteinExistence type="predicted"/>
<accession>A0A383C338</accession>
<feature type="non-terminal residue" evidence="1">
    <location>
        <position position="52"/>
    </location>
</feature>
<feature type="non-terminal residue" evidence="1">
    <location>
        <position position="1"/>
    </location>
</feature>
<gene>
    <name evidence="1" type="ORF">METZ01_LOCUS479710</name>
</gene>